<dbReference type="PROSITE" id="PS51384">
    <property type="entry name" value="FAD_FR"/>
    <property type="match status" value="1"/>
</dbReference>
<dbReference type="SFLD" id="SFLDG01168">
    <property type="entry name" value="Ferric_reductase_subgroup_(FRE"/>
    <property type="match status" value="1"/>
</dbReference>
<dbReference type="GO" id="GO:0000293">
    <property type="term" value="F:ferric-chelate reductase activity"/>
    <property type="evidence" value="ECO:0007669"/>
    <property type="project" value="UniProtKB-ARBA"/>
</dbReference>
<evidence type="ECO:0000313" key="14">
    <source>
        <dbReference type="EMBL" id="KAF2719848.1"/>
    </source>
</evidence>
<keyword evidence="4 12" id="KW-0812">Transmembrane</keyword>
<dbReference type="Gene3D" id="3.40.50.80">
    <property type="entry name" value="Nucleotide-binding domain of ferredoxin-NADP reductase (FNR) module"/>
    <property type="match status" value="1"/>
</dbReference>
<sequence>MSEADEMAELLEDILDDSQLQIDGYAYAWYFWVGVVTVVFVAFSFNAARKLTLVRRLRDAANGKVTPAMPANPLMKLLATVTAMGREMTYLQLTPTAKWRVFKVPTLGTAILVLTHLCFVLALEFIDNNVEGEQHWQALGVRAGWLAVAQMPLLILLIGKNNIIGLLTGTSYERLNVFHRWTSRIMLLMAILHFGYQSYGWQKQGVMTLEWQTDDCPITGIAAFAILLWMNLSTIAPFRTWPSYEFFVVQHIITFIGFIVAVIYHLPSTALSSRVYVYVPIGLYLLDRIVRTLWYAYLNLRVSRATLTALEGGVTRIQLNNKSMQSSGWRPGSHVLISMPKFGYWQTHPATIASTPQSHNGDLIFLLKSHRGFTRTIMNYANNSATALLPHTKAEERESQNAQVVSHYALIDGPYGGTQSDMAAFDSVCLIAGSTGLTFVIAILQDLAQRASFKKPVFRHVHLVWCVKNSSWANWANDEINAAVEKLQAASIEVKVEVYVTCADSFTEQSNDPKECPCACDKSLGPCCCVIVDEEQEGEAIRENDEDAITPSISAAGRSNSSATDEKKAAQASSKLVATTAVRLPILPCAEFHSGRPEIEAILRRTVENAQGESGIAVCGPIGLGREVRNCVVKLSDQRAVHKGTGAQGIYLHVESFS</sequence>
<accession>A0A9P4UNI7</accession>
<dbReference type="SUPFAM" id="SSF52343">
    <property type="entry name" value="Ferredoxin reductase-like, C-terminal NADP-linked domain"/>
    <property type="match status" value="1"/>
</dbReference>
<evidence type="ECO:0000259" key="13">
    <source>
        <dbReference type="PROSITE" id="PS51384"/>
    </source>
</evidence>
<name>A0A9P4UNI7_9PEZI</name>
<feature type="region of interest" description="Disordered" evidence="11">
    <location>
        <begin position="541"/>
        <end position="567"/>
    </location>
</feature>
<keyword evidence="15" id="KW-1185">Reference proteome</keyword>
<keyword evidence="8" id="KW-0406">Ion transport</keyword>
<dbReference type="GO" id="GO:0015677">
    <property type="term" value="P:copper ion import"/>
    <property type="evidence" value="ECO:0007669"/>
    <property type="project" value="TreeGrafter"/>
</dbReference>
<feature type="transmembrane region" description="Helical" evidence="12">
    <location>
        <begin position="216"/>
        <end position="232"/>
    </location>
</feature>
<evidence type="ECO:0000256" key="12">
    <source>
        <dbReference type="SAM" id="Phobius"/>
    </source>
</evidence>
<feature type="domain" description="FAD-binding FR-type" evidence="13">
    <location>
        <begin position="295"/>
        <end position="421"/>
    </location>
</feature>
<dbReference type="Pfam" id="PF08022">
    <property type="entry name" value="FAD_binding_8"/>
    <property type="match status" value="1"/>
</dbReference>
<gene>
    <name evidence="14" type="ORF">K431DRAFT_227802</name>
</gene>
<evidence type="ECO:0000256" key="3">
    <source>
        <dbReference type="ARBA" id="ARBA00022448"/>
    </source>
</evidence>
<dbReference type="InterPro" id="IPR013112">
    <property type="entry name" value="FAD-bd_8"/>
</dbReference>
<feature type="transmembrane region" description="Helical" evidence="12">
    <location>
        <begin position="27"/>
        <end position="48"/>
    </location>
</feature>
<feature type="transmembrane region" description="Helical" evidence="12">
    <location>
        <begin position="138"/>
        <end position="158"/>
    </location>
</feature>
<proteinExistence type="inferred from homology"/>
<comment type="similarity">
    <text evidence="2">Belongs to the ferric reductase (FRE) family.</text>
</comment>
<feature type="compositionally biased region" description="Polar residues" evidence="11">
    <location>
        <begin position="551"/>
        <end position="563"/>
    </location>
</feature>
<evidence type="ECO:0000256" key="4">
    <source>
        <dbReference type="ARBA" id="ARBA00022692"/>
    </source>
</evidence>
<evidence type="ECO:0000256" key="7">
    <source>
        <dbReference type="ARBA" id="ARBA00023002"/>
    </source>
</evidence>
<dbReference type="GO" id="GO:0005886">
    <property type="term" value="C:plasma membrane"/>
    <property type="evidence" value="ECO:0007669"/>
    <property type="project" value="TreeGrafter"/>
</dbReference>
<evidence type="ECO:0000256" key="10">
    <source>
        <dbReference type="ARBA" id="ARBA00023180"/>
    </source>
</evidence>
<dbReference type="Pfam" id="PF01794">
    <property type="entry name" value="Ferric_reduct"/>
    <property type="match status" value="1"/>
</dbReference>
<reference evidence="14" key="1">
    <citation type="journal article" date="2020" name="Stud. Mycol.">
        <title>101 Dothideomycetes genomes: a test case for predicting lifestyles and emergence of pathogens.</title>
        <authorList>
            <person name="Haridas S."/>
            <person name="Albert R."/>
            <person name="Binder M."/>
            <person name="Bloem J."/>
            <person name="Labutti K."/>
            <person name="Salamov A."/>
            <person name="Andreopoulos B."/>
            <person name="Baker S."/>
            <person name="Barry K."/>
            <person name="Bills G."/>
            <person name="Bluhm B."/>
            <person name="Cannon C."/>
            <person name="Castanera R."/>
            <person name="Culley D."/>
            <person name="Daum C."/>
            <person name="Ezra D."/>
            <person name="Gonzalez J."/>
            <person name="Henrissat B."/>
            <person name="Kuo A."/>
            <person name="Liang C."/>
            <person name="Lipzen A."/>
            <person name="Lutzoni F."/>
            <person name="Magnuson J."/>
            <person name="Mondo S."/>
            <person name="Nolan M."/>
            <person name="Ohm R."/>
            <person name="Pangilinan J."/>
            <person name="Park H.-J."/>
            <person name="Ramirez L."/>
            <person name="Alfaro M."/>
            <person name="Sun H."/>
            <person name="Tritt A."/>
            <person name="Yoshinaga Y."/>
            <person name="Zwiers L.-H."/>
            <person name="Turgeon B."/>
            <person name="Goodwin S."/>
            <person name="Spatafora J."/>
            <person name="Crous P."/>
            <person name="Grigoriev I."/>
        </authorList>
    </citation>
    <scope>NUCLEOTIDE SEQUENCE</scope>
    <source>
        <strain evidence="14">CBS 116435</strain>
    </source>
</reference>
<evidence type="ECO:0000256" key="8">
    <source>
        <dbReference type="ARBA" id="ARBA00023065"/>
    </source>
</evidence>
<evidence type="ECO:0000256" key="2">
    <source>
        <dbReference type="ARBA" id="ARBA00006278"/>
    </source>
</evidence>
<evidence type="ECO:0000313" key="15">
    <source>
        <dbReference type="Proteomes" id="UP000799441"/>
    </source>
</evidence>
<dbReference type="OrthoDB" id="3944240at2759"/>
<dbReference type="InterPro" id="IPR051410">
    <property type="entry name" value="Ferric/Cupric_Reductase"/>
</dbReference>
<keyword evidence="5" id="KW-0249">Electron transport</keyword>
<evidence type="ECO:0000256" key="9">
    <source>
        <dbReference type="ARBA" id="ARBA00023136"/>
    </source>
</evidence>
<dbReference type="CDD" id="cd06186">
    <property type="entry name" value="NOX_Duox_like_FAD_NADP"/>
    <property type="match status" value="1"/>
</dbReference>
<feature type="transmembrane region" description="Helical" evidence="12">
    <location>
        <begin position="107"/>
        <end position="126"/>
    </location>
</feature>
<evidence type="ECO:0000256" key="6">
    <source>
        <dbReference type="ARBA" id="ARBA00022989"/>
    </source>
</evidence>
<comment type="subcellular location">
    <subcellularLocation>
        <location evidence="1">Membrane</location>
        <topology evidence="1">Multi-pass membrane protein</topology>
    </subcellularLocation>
</comment>
<dbReference type="InterPro" id="IPR017927">
    <property type="entry name" value="FAD-bd_FR_type"/>
</dbReference>
<dbReference type="GO" id="GO:0006879">
    <property type="term" value="P:intracellular iron ion homeostasis"/>
    <property type="evidence" value="ECO:0007669"/>
    <property type="project" value="TreeGrafter"/>
</dbReference>
<feature type="transmembrane region" description="Helical" evidence="12">
    <location>
        <begin position="178"/>
        <end position="196"/>
    </location>
</feature>
<organism evidence="14 15">
    <name type="scientific">Polychaeton citri CBS 116435</name>
    <dbReference type="NCBI Taxonomy" id="1314669"/>
    <lineage>
        <taxon>Eukaryota</taxon>
        <taxon>Fungi</taxon>
        <taxon>Dikarya</taxon>
        <taxon>Ascomycota</taxon>
        <taxon>Pezizomycotina</taxon>
        <taxon>Dothideomycetes</taxon>
        <taxon>Dothideomycetidae</taxon>
        <taxon>Capnodiales</taxon>
        <taxon>Capnodiaceae</taxon>
        <taxon>Polychaeton</taxon>
    </lineage>
</organism>
<dbReference type="Proteomes" id="UP000799441">
    <property type="component" value="Unassembled WGS sequence"/>
</dbReference>
<dbReference type="InterPro" id="IPR013130">
    <property type="entry name" value="Fe3_Rdtase_TM_dom"/>
</dbReference>
<keyword evidence="6 12" id="KW-1133">Transmembrane helix</keyword>
<dbReference type="PANTHER" id="PTHR32361">
    <property type="entry name" value="FERRIC/CUPRIC REDUCTASE TRANSMEMBRANE COMPONENT"/>
    <property type="match status" value="1"/>
</dbReference>
<evidence type="ECO:0000256" key="5">
    <source>
        <dbReference type="ARBA" id="ARBA00022982"/>
    </source>
</evidence>
<evidence type="ECO:0000256" key="1">
    <source>
        <dbReference type="ARBA" id="ARBA00004141"/>
    </source>
</evidence>
<dbReference type="SFLD" id="SFLDS00052">
    <property type="entry name" value="Ferric_Reductase_Domain"/>
    <property type="match status" value="1"/>
</dbReference>
<keyword evidence="10" id="KW-0325">Glycoprotein</keyword>
<dbReference type="InterPro" id="IPR013121">
    <property type="entry name" value="Fe_red_NAD-bd_6"/>
</dbReference>
<feature type="transmembrane region" description="Helical" evidence="12">
    <location>
        <begin position="244"/>
        <end position="264"/>
    </location>
</feature>
<dbReference type="Pfam" id="PF08030">
    <property type="entry name" value="NAD_binding_6"/>
    <property type="match status" value="1"/>
</dbReference>
<evidence type="ECO:0000256" key="11">
    <source>
        <dbReference type="SAM" id="MobiDB-lite"/>
    </source>
</evidence>
<keyword evidence="9 12" id="KW-0472">Membrane</keyword>
<comment type="caution">
    <text evidence="14">The sequence shown here is derived from an EMBL/GenBank/DDBJ whole genome shotgun (WGS) entry which is preliminary data.</text>
</comment>
<dbReference type="PANTHER" id="PTHR32361:SF9">
    <property type="entry name" value="FERRIC REDUCTASE TRANSMEMBRANE COMPONENT 3-RELATED"/>
    <property type="match status" value="1"/>
</dbReference>
<keyword evidence="3" id="KW-0813">Transport</keyword>
<keyword evidence="7" id="KW-0560">Oxidoreductase</keyword>
<dbReference type="InterPro" id="IPR039261">
    <property type="entry name" value="FNR_nucleotide-bd"/>
</dbReference>
<protein>
    <recommendedName>
        <fullName evidence="13">FAD-binding FR-type domain-containing protein</fullName>
    </recommendedName>
</protein>
<dbReference type="EMBL" id="MU003806">
    <property type="protein sequence ID" value="KAF2719848.1"/>
    <property type="molecule type" value="Genomic_DNA"/>
</dbReference>
<dbReference type="GO" id="GO:0006826">
    <property type="term" value="P:iron ion transport"/>
    <property type="evidence" value="ECO:0007669"/>
    <property type="project" value="TreeGrafter"/>
</dbReference>
<dbReference type="AlphaFoldDB" id="A0A9P4UNI7"/>